<protein>
    <submittedName>
        <fullName evidence="4">Zinc-binding dehydrogenase</fullName>
    </submittedName>
</protein>
<comment type="caution">
    <text evidence="4">The sequence shown here is derived from an EMBL/GenBank/DDBJ whole genome shotgun (WGS) entry which is preliminary data.</text>
</comment>
<dbReference type="Pfam" id="PF00107">
    <property type="entry name" value="ADH_zinc_N"/>
    <property type="match status" value="1"/>
</dbReference>
<dbReference type="SMART" id="SM00829">
    <property type="entry name" value="PKS_ER"/>
    <property type="match status" value="1"/>
</dbReference>
<dbReference type="Gene3D" id="3.40.50.720">
    <property type="entry name" value="NAD(P)-binding Rossmann-like Domain"/>
    <property type="match status" value="1"/>
</dbReference>
<reference evidence="4 5" key="1">
    <citation type="journal article" date="2019" name="Int. J. Syst. Evol. Microbiol.">
        <title>The Global Catalogue of Microorganisms (GCM) 10K type strain sequencing project: providing services to taxonomists for standard genome sequencing and annotation.</title>
        <authorList>
            <consortium name="The Broad Institute Genomics Platform"/>
            <consortium name="The Broad Institute Genome Sequencing Center for Infectious Disease"/>
            <person name="Wu L."/>
            <person name="Ma J."/>
        </authorList>
    </citation>
    <scope>NUCLEOTIDE SEQUENCE [LARGE SCALE GENOMIC DNA]</scope>
    <source>
        <strain evidence="4 5">JCM 11896</strain>
    </source>
</reference>
<dbReference type="InterPro" id="IPR036291">
    <property type="entry name" value="NAD(P)-bd_dom_sf"/>
</dbReference>
<dbReference type="InterPro" id="IPR050129">
    <property type="entry name" value="Zn_alcohol_dh"/>
</dbReference>
<keyword evidence="5" id="KW-1185">Reference proteome</keyword>
<dbReference type="InterPro" id="IPR020843">
    <property type="entry name" value="ER"/>
</dbReference>
<dbReference type="RefSeq" id="WP_344019395.1">
    <property type="nucleotide sequence ID" value="NZ_BAAAJK010000005.1"/>
</dbReference>
<dbReference type="Pfam" id="PF08240">
    <property type="entry name" value="ADH_N"/>
    <property type="match status" value="1"/>
</dbReference>
<dbReference type="InterPro" id="IPR011032">
    <property type="entry name" value="GroES-like_sf"/>
</dbReference>
<proteinExistence type="predicted"/>
<dbReference type="InterPro" id="IPR013149">
    <property type="entry name" value="ADH-like_C"/>
</dbReference>
<dbReference type="SUPFAM" id="SSF50129">
    <property type="entry name" value="GroES-like"/>
    <property type="match status" value="1"/>
</dbReference>
<evidence type="ECO:0000313" key="4">
    <source>
        <dbReference type="EMBL" id="GAA1383494.1"/>
    </source>
</evidence>
<evidence type="ECO:0000313" key="5">
    <source>
        <dbReference type="Proteomes" id="UP001501414"/>
    </source>
</evidence>
<feature type="domain" description="Enoyl reductase (ER)" evidence="3">
    <location>
        <begin position="16"/>
        <end position="366"/>
    </location>
</feature>
<dbReference type="Proteomes" id="UP001501414">
    <property type="component" value="Unassembled WGS sequence"/>
</dbReference>
<gene>
    <name evidence="4" type="ORF">GCM10009613_12990</name>
</gene>
<comment type="cofactor">
    <cofactor evidence="1">
        <name>Zn(2+)</name>
        <dbReference type="ChEBI" id="CHEBI:29105"/>
    </cofactor>
</comment>
<accession>A0ABN1XMR4</accession>
<name>A0ABN1XMR4_9PSEU</name>
<dbReference type="Gene3D" id="3.90.180.10">
    <property type="entry name" value="Medium-chain alcohol dehydrogenases, catalytic domain"/>
    <property type="match status" value="1"/>
</dbReference>
<dbReference type="InterPro" id="IPR013154">
    <property type="entry name" value="ADH-like_N"/>
</dbReference>
<organism evidence="4 5">
    <name type="scientific">Pseudonocardia kongjuensis</name>
    <dbReference type="NCBI Taxonomy" id="102227"/>
    <lineage>
        <taxon>Bacteria</taxon>
        <taxon>Bacillati</taxon>
        <taxon>Actinomycetota</taxon>
        <taxon>Actinomycetes</taxon>
        <taxon>Pseudonocardiales</taxon>
        <taxon>Pseudonocardiaceae</taxon>
        <taxon>Pseudonocardia</taxon>
    </lineage>
</organism>
<dbReference type="PANTHER" id="PTHR43401">
    <property type="entry name" value="L-THREONINE 3-DEHYDROGENASE"/>
    <property type="match status" value="1"/>
</dbReference>
<evidence type="ECO:0000256" key="2">
    <source>
        <dbReference type="ARBA" id="ARBA00023002"/>
    </source>
</evidence>
<dbReference type="SUPFAM" id="SSF51735">
    <property type="entry name" value="NAD(P)-binding Rossmann-fold domains"/>
    <property type="match status" value="1"/>
</dbReference>
<dbReference type="EMBL" id="BAAAJK010000005">
    <property type="protein sequence ID" value="GAA1383494.1"/>
    <property type="molecule type" value="Genomic_DNA"/>
</dbReference>
<sequence length="371" mass="39263">MTYPRTSPAAVLPAFGGPTEIRELPVPPLEDDALLVEVEAATLCGTDVHIADGDLAGPGFAQVPLVPGHEIVGRVVARGRDRRTDSLGRPLREGDRIAWAYAWCDRCYWCTVAKQPTLCANRMMYGWGPSDTAPYLTGGFSRYCYVRPRCRTVLVPESLPAPLAASATCALRTAIHAFEALGPLHSSDTVVIQGVGPVGLYAQACAVAAGAGQVLAFGAPAGRLDVASRWGATRAVDLSATSAEERLETVRAHTDGRGADVVVECAGVADAFTEAVDLVRRGGRIVVVGAADPRPSLVPATTFNLRQVSVVGTVSADISHYHRAFAFLERHRDRFDFPAVLGDPFPLDRVDAALDSVRTGGMKPVVLPSAA</sequence>
<keyword evidence="2" id="KW-0560">Oxidoreductase</keyword>
<evidence type="ECO:0000256" key="1">
    <source>
        <dbReference type="ARBA" id="ARBA00001947"/>
    </source>
</evidence>
<evidence type="ECO:0000259" key="3">
    <source>
        <dbReference type="SMART" id="SM00829"/>
    </source>
</evidence>
<dbReference type="CDD" id="cd08231">
    <property type="entry name" value="MDR_TM0436_like"/>
    <property type="match status" value="1"/>
</dbReference>